<name>A0ABV6NJJ9_9BACI</name>
<protein>
    <submittedName>
        <fullName evidence="3">Cupredoxin domain-containing protein</fullName>
    </submittedName>
</protein>
<feature type="transmembrane region" description="Helical" evidence="1">
    <location>
        <begin position="10"/>
        <end position="27"/>
    </location>
</feature>
<dbReference type="Gene3D" id="2.60.40.420">
    <property type="entry name" value="Cupredoxins - blue copper proteins"/>
    <property type="match status" value="1"/>
</dbReference>
<gene>
    <name evidence="3" type="ORF">ACFFH4_14940</name>
</gene>
<keyword evidence="1" id="KW-0812">Transmembrane</keyword>
<dbReference type="RefSeq" id="WP_273848262.1">
    <property type="nucleotide sequence ID" value="NZ_JAQQWT010000061.1"/>
</dbReference>
<sequence length="146" mass="16633">MKFVVIRKKWLVLMVLGIMIGLYFYVLEPQATTVINQPNEKEFDIHMVTGEFKTKTDDGKELEAYRWDPGTIYIPKGQKVKLNIFGVNGKEHPFVIEGTDVSGTVRKGEETVLHLQFDEEGIYRLICTAHATVEDNGPMIAYIVVK</sequence>
<dbReference type="InterPro" id="IPR008972">
    <property type="entry name" value="Cupredoxin"/>
</dbReference>
<dbReference type="InterPro" id="IPR028096">
    <property type="entry name" value="EfeO_Cupredoxin"/>
</dbReference>
<accession>A0ABV6NJJ9</accession>
<dbReference type="Proteomes" id="UP001589833">
    <property type="component" value="Unassembled WGS sequence"/>
</dbReference>
<keyword evidence="1" id="KW-1133">Transmembrane helix</keyword>
<organism evidence="3 4">
    <name type="scientific">Halalkalibacter alkalisediminis</name>
    <dbReference type="NCBI Taxonomy" id="935616"/>
    <lineage>
        <taxon>Bacteria</taxon>
        <taxon>Bacillati</taxon>
        <taxon>Bacillota</taxon>
        <taxon>Bacilli</taxon>
        <taxon>Bacillales</taxon>
        <taxon>Bacillaceae</taxon>
        <taxon>Halalkalibacter</taxon>
    </lineage>
</organism>
<dbReference type="Pfam" id="PF13473">
    <property type="entry name" value="Cupredoxin_1"/>
    <property type="match status" value="1"/>
</dbReference>
<dbReference type="SUPFAM" id="SSF49503">
    <property type="entry name" value="Cupredoxins"/>
    <property type="match status" value="1"/>
</dbReference>
<dbReference type="EMBL" id="JBHLTR010000022">
    <property type="protein sequence ID" value="MFC0560328.1"/>
    <property type="molecule type" value="Genomic_DNA"/>
</dbReference>
<evidence type="ECO:0000256" key="1">
    <source>
        <dbReference type="SAM" id="Phobius"/>
    </source>
</evidence>
<proteinExistence type="predicted"/>
<comment type="caution">
    <text evidence="3">The sequence shown here is derived from an EMBL/GenBank/DDBJ whole genome shotgun (WGS) entry which is preliminary data.</text>
</comment>
<evidence type="ECO:0000313" key="4">
    <source>
        <dbReference type="Proteomes" id="UP001589833"/>
    </source>
</evidence>
<evidence type="ECO:0000313" key="3">
    <source>
        <dbReference type="EMBL" id="MFC0560328.1"/>
    </source>
</evidence>
<reference evidence="3 4" key="1">
    <citation type="submission" date="2024-09" db="EMBL/GenBank/DDBJ databases">
        <authorList>
            <person name="Sun Q."/>
            <person name="Mori K."/>
        </authorList>
    </citation>
    <scope>NUCLEOTIDE SEQUENCE [LARGE SCALE GENOMIC DNA]</scope>
    <source>
        <strain evidence="3 4">NCAIM B.02301</strain>
    </source>
</reference>
<feature type="domain" description="EfeO-type cupredoxin-like" evidence="2">
    <location>
        <begin position="50"/>
        <end position="132"/>
    </location>
</feature>
<keyword evidence="1" id="KW-0472">Membrane</keyword>
<keyword evidence="4" id="KW-1185">Reference proteome</keyword>
<evidence type="ECO:0000259" key="2">
    <source>
        <dbReference type="Pfam" id="PF13473"/>
    </source>
</evidence>